<keyword evidence="7" id="KW-0460">Magnesium</keyword>
<dbReference type="Pfam" id="PF03453">
    <property type="entry name" value="MoeA_N"/>
    <property type="match status" value="1"/>
</dbReference>
<dbReference type="Proteomes" id="UP000611640">
    <property type="component" value="Chromosome"/>
</dbReference>
<dbReference type="GO" id="GO:0046872">
    <property type="term" value="F:metal ion binding"/>
    <property type="evidence" value="ECO:0007669"/>
    <property type="project" value="UniProtKB-UniRule"/>
</dbReference>
<dbReference type="Pfam" id="PF03454">
    <property type="entry name" value="MoeA_C"/>
    <property type="match status" value="1"/>
</dbReference>
<feature type="region of interest" description="Disordered" evidence="8">
    <location>
        <begin position="153"/>
        <end position="190"/>
    </location>
</feature>
<organism evidence="10 11">
    <name type="scientific">Actinocatenispora thailandica</name>
    <dbReference type="NCBI Taxonomy" id="227318"/>
    <lineage>
        <taxon>Bacteria</taxon>
        <taxon>Bacillati</taxon>
        <taxon>Actinomycetota</taxon>
        <taxon>Actinomycetes</taxon>
        <taxon>Micromonosporales</taxon>
        <taxon>Micromonosporaceae</taxon>
        <taxon>Actinocatenispora</taxon>
    </lineage>
</organism>
<dbReference type="InterPro" id="IPR008284">
    <property type="entry name" value="MoCF_biosynth_CS"/>
</dbReference>
<evidence type="ECO:0000256" key="8">
    <source>
        <dbReference type="SAM" id="MobiDB-lite"/>
    </source>
</evidence>
<comment type="pathway">
    <text evidence="2 7">Cofactor biosynthesis; molybdopterin biosynthesis.</text>
</comment>
<accession>A0A7R7I1D6</accession>
<dbReference type="GO" id="GO:0061599">
    <property type="term" value="F:molybdopterin molybdotransferase activity"/>
    <property type="evidence" value="ECO:0007669"/>
    <property type="project" value="UniProtKB-UniRule"/>
</dbReference>
<feature type="compositionally biased region" description="Low complexity" evidence="8">
    <location>
        <begin position="163"/>
        <end position="188"/>
    </location>
</feature>
<dbReference type="GO" id="GO:0006777">
    <property type="term" value="P:Mo-molybdopterin cofactor biosynthetic process"/>
    <property type="evidence" value="ECO:0007669"/>
    <property type="project" value="UniProtKB-UniRule"/>
</dbReference>
<keyword evidence="5 7" id="KW-0501">Molybdenum cofactor biosynthesis</keyword>
<evidence type="ECO:0000256" key="6">
    <source>
        <dbReference type="ARBA" id="ARBA00047317"/>
    </source>
</evidence>
<dbReference type="AlphaFoldDB" id="A0A7R7I1D6"/>
<evidence type="ECO:0000256" key="3">
    <source>
        <dbReference type="ARBA" id="ARBA00010763"/>
    </source>
</evidence>
<evidence type="ECO:0000313" key="10">
    <source>
        <dbReference type="EMBL" id="BCJ38948.1"/>
    </source>
</evidence>
<dbReference type="EC" id="2.10.1.1" evidence="7"/>
<comment type="similarity">
    <text evidence="3 7">Belongs to the MoeA family.</text>
</comment>
<dbReference type="Gene3D" id="3.90.105.10">
    <property type="entry name" value="Molybdopterin biosynthesis moea protein, domain 2"/>
    <property type="match status" value="1"/>
</dbReference>
<dbReference type="EMBL" id="AP023355">
    <property type="protein sequence ID" value="BCJ38948.1"/>
    <property type="molecule type" value="Genomic_DNA"/>
</dbReference>
<dbReference type="PROSITE" id="PS01078">
    <property type="entry name" value="MOCF_BIOSYNTHESIS_1"/>
    <property type="match status" value="1"/>
</dbReference>
<name>A0A7R7I1D6_9ACTN</name>
<comment type="catalytic activity">
    <reaction evidence="6">
        <text>adenylyl-molybdopterin + molybdate = Mo-molybdopterin + AMP + H(+)</text>
        <dbReference type="Rhea" id="RHEA:35047"/>
        <dbReference type="ChEBI" id="CHEBI:15378"/>
        <dbReference type="ChEBI" id="CHEBI:36264"/>
        <dbReference type="ChEBI" id="CHEBI:62727"/>
        <dbReference type="ChEBI" id="CHEBI:71302"/>
        <dbReference type="ChEBI" id="CHEBI:456215"/>
        <dbReference type="EC" id="2.10.1.1"/>
    </reaction>
</comment>
<dbReference type="SUPFAM" id="SSF63882">
    <property type="entry name" value="MoeA N-terminal region -like"/>
    <property type="match status" value="1"/>
</dbReference>
<evidence type="ECO:0000256" key="5">
    <source>
        <dbReference type="ARBA" id="ARBA00023150"/>
    </source>
</evidence>
<dbReference type="SUPFAM" id="SSF63867">
    <property type="entry name" value="MoeA C-terminal domain-like"/>
    <property type="match status" value="1"/>
</dbReference>
<evidence type="ECO:0000256" key="4">
    <source>
        <dbReference type="ARBA" id="ARBA00022505"/>
    </source>
</evidence>
<dbReference type="InterPro" id="IPR038987">
    <property type="entry name" value="MoeA-like"/>
</dbReference>
<proteinExistence type="inferred from homology"/>
<keyword evidence="7" id="KW-0479">Metal-binding</keyword>
<protein>
    <recommendedName>
        <fullName evidence="7">Molybdopterin molybdenumtransferase</fullName>
        <ecNumber evidence="7">2.10.1.1</ecNumber>
    </recommendedName>
</protein>
<dbReference type="InterPro" id="IPR005110">
    <property type="entry name" value="MoeA_linker/N"/>
</dbReference>
<dbReference type="InterPro" id="IPR005111">
    <property type="entry name" value="MoeA_C_domain_IV"/>
</dbReference>
<evidence type="ECO:0000259" key="9">
    <source>
        <dbReference type="SMART" id="SM00852"/>
    </source>
</evidence>
<dbReference type="NCBIfam" id="TIGR00177">
    <property type="entry name" value="molyb_syn"/>
    <property type="match status" value="1"/>
</dbReference>
<dbReference type="PANTHER" id="PTHR10192">
    <property type="entry name" value="MOLYBDOPTERIN BIOSYNTHESIS PROTEIN"/>
    <property type="match status" value="1"/>
</dbReference>
<comment type="cofactor">
    <cofactor evidence="7">
        <name>Mg(2+)</name>
        <dbReference type="ChEBI" id="CHEBI:18420"/>
    </cofactor>
</comment>
<evidence type="ECO:0000256" key="7">
    <source>
        <dbReference type="RuleBase" id="RU365090"/>
    </source>
</evidence>
<evidence type="ECO:0000313" key="11">
    <source>
        <dbReference type="Proteomes" id="UP000611640"/>
    </source>
</evidence>
<dbReference type="Pfam" id="PF00994">
    <property type="entry name" value="MoCF_biosynth"/>
    <property type="match status" value="2"/>
</dbReference>
<keyword evidence="7" id="KW-0808">Transferase</keyword>
<gene>
    <name evidence="10" type="ORF">Athai_64510</name>
</gene>
<dbReference type="PANTHER" id="PTHR10192:SF5">
    <property type="entry name" value="GEPHYRIN"/>
    <property type="match status" value="1"/>
</dbReference>
<comment type="function">
    <text evidence="1 7">Catalyzes the insertion of molybdate into adenylated molybdopterin with the concomitant release of AMP.</text>
</comment>
<dbReference type="UniPathway" id="UPA00344"/>
<dbReference type="CDD" id="cd00886">
    <property type="entry name" value="MogA_MoaB"/>
    <property type="match status" value="1"/>
</dbReference>
<evidence type="ECO:0000256" key="1">
    <source>
        <dbReference type="ARBA" id="ARBA00002901"/>
    </source>
</evidence>
<dbReference type="InterPro" id="IPR001453">
    <property type="entry name" value="MoaB/Mog_dom"/>
</dbReference>
<dbReference type="Gene3D" id="2.170.190.11">
    <property type="entry name" value="Molybdopterin biosynthesis moea protein, domain 3"/>
    <property type="match status" value="1"/>
</dbReference>
<dbReference type="InterPro" id="IPR036135">
    <property type="entry name" value="MoeA_linker/N_sf"/>
</dbReference>
<evidence type="ECO:0000256" key="2">
    <source>
        <dbReference type="ARBA" id="ARBA00005046"/>
    </source>
</evidence>
<keyword evidence="11" id="KW-1185">Reference proteome</keyword>
<dbReference type="SMART" id="SM00852">
    <property type="entry name" value="MoCF_biosynth"/>
    <property type="match status" value="2"/>
</dbReference>
<dbReference type="SUPFAM" id="SSF53218">
    <property type="entry name" value="Molybdenum cofactor biosynthesis proteins"/>
    <property type="match status" value="2"/>
</dbReference>
<dbReference type="Gene3D" id="2.40.340.10">
    <property type="entry name" value="MoeA, C-terminal, domain IV"/>
    <property type="match status" value="1"/>
</dbReference>
<dbReference type="InterPro" id="IPR036688">
    <property type="entry name" value="MoeA_C_domain_IV_sf"/>
</dbReference>
<dbReference type="InterPro" id="IPR036425">
    <property type="entry name" value="MoaB/Mog-like_dom_sf"/>
</dbReference>
<dbReference type="GO" id="GO:0005829">
    <property type="term" value="C:cytosol"/>
    <property type="evidence" value="ECO:0007669"/>
    <property type="project" value="TreeGrafter"/>
</dbReference>
<reference evidence="10 11" key="1">
    <citation type="submission" date="2020-08" db="EMBL/GenBank/DDBJ databases">
        <title>Whole genome shotgun sequence of Actinocatenispora thailandica NBRC 105041.</title>
        <authorList>
            <person name="Komaki H."/>
            <person name="Tamura T."/>
        </authorList>
    </citation>
    <scope>NUCLEOTIDE SEQUENCE [LARGE SCALE GENOMIC DNA]</scope>
    <source>
        <strain evidence="10 11">NBRC 105041</strain>
    </source>
</reference>
<dbReference type="CDD" id="cd00887">
    <property type="entry name" value="MoeA"/>
    <property type="match status" value="1"/>
</dbReference>
<dbReference type="KEGG" id="atl:Athai_64510"/>
<feature type="domain" description="MoaB/Mog" evidence="9">
    <location>
        <begin position="7"/>
        <end position="149"/>
    </location>
</feature>
<sequence>MTEFVARVIVASNRASSGGYADTTGPVLVDGLRQLGATVTEPVVVPDGDPVERALRAAVDAKVDVVLTTGGTGVSATDRTPEATARVVDYQIPGIAESVRAYGVGKVPTAALSRGIAGVAGRTLVVNLPGSRGAVADGLAVLGPILAHAVDQLRGGDHPRSTDQASAGAADPATGLAAAAPGPAAVDGSGSGVPTGGGAIGWVAARSAAHAAGATAPPEPVRLALADVTGATLAEPVRARTPLPAFTTASVDGYAVRGTGPWRVSGRVLAGQVAVPLAAGTAVEIATGAMVPPGADQIIRVEDATRGADGLVDGAPRKPTPEWRVPGEEAVKGEELLPTGTAVTPGVVGVAAQCGYDDLLVRRPPRAAVLVFGDELLTEGPPGRGLVRDSLGPQLPGWLARIGALPTVSAPSEPVGDTLDAHVEAIATAAGAAELVCTTGGTMRGPVDHLHPALARLGAEYVVDTVAVRPGFPMVLAKLPGGRFVAGLPGNPQSAVIGLLTLVWPLVAGLTGRAVPSLRRVRLGAEVAGRGDDTHLALARIEPDGLAYPLPHNGSAMLRGLAWADGFVLVPPGGTGRVGEPAEFLPFPLNAGERP</sequence>
<feature type="domain" description="MoaB/Mog" evidence="9">
    <location>
        <begin position="368"/>
        <end position="509"/>
    </location>
</feature>
<dbReference type="Gene3D" id="3.40.980.10">
    <property type="entry name" value="MoaB/Mog-like domain"/>
    <property type="match status" value="2"/>
</dbReference>
<keyword evidence="4 7" id="KW-0500">Molybdenum</keyword>